<organism evidence="2">
    <name type="scientific">Tetraselmis sp. GSL018</name>
    <dbReference type="NCBI Taxonomy" id="582737"/>
    <lineage>
        <taxon>Eukaryota</taxon>
        <taxon>Viridiplantae</taxon>
        <taxon>Chlorophyta</taxon>
        <taxon>core chlorophytes</taxon>
        <taxon>Chlorodendrophyceae</taxon>
        <taxon>Chlorodendrales</taxon>
        <taxon>Chlorodendraceae</taxon>
        <taxon>Tetraselmis</taxon>
    </lineage>
</organism>
<evidence type="ECO:0000313" key="2">
    <source>
        <dbReference type="EMBL" id="JAC62693.1"/>
    </source>
</evidence>
<evidence type="ECO:0000256" key="1">
    <source>
        <dbReference type="SAM" id="MobiDB-lite"/>
    </source>
</evidence>
<accession>A0A061QSN3</accession>
<feature type="compositionally biased region" description="Low complexity" evidence="1">
    <location>
        <begin position="26"/>
        <end position="37"/>
    </location>
</feature>
<proteinExistence type="predicted"/>
<feature type="non-terminal residue" evidence="2">
    <location>
        <position position="1"/>
    </location>
</feature>
<gene>
    <name evidence="2" type="ORF">TSPGSL018_22584</name>
</gene>
<name>A0A061QSN3_9CHLO</name>
<sequence length="55" mass="5495">GRQATEGKGAVRPRPDVSKAQPKWHAGAAKASAAVRGSGKEGREGGVNGGYPLPA</sequence>
<feature type="region of interest" description="Disordered" evidence="1">
    <location>
        <begin position="1"/>
        <end position="55"/>
    </location>
</feature>
<protein>
    <submittedName>
        <fullName evidence="2">Uncharacterized protein</fullName>
    </submittedName>
</protein>
<dbReference type="AlphaFoldDB" id="A0A061QSN3"/>
<reference evidence="2" key="1">
    <citation type="submission" date="2014-05" db="EMBL/GenBank/DDBJ databases">
        <title>The transcriptome of the halophilic microalga Tetraselmis sp. GSL018 isolated from the Great Salt Lake, Utah.</title>
        <authorList>
            <person name="Jinkerson R.E."/>
            <person name="D'Adamo S."/>
            <person name="Posewitz M.C."/>
        </authorList>
    </citation>
    <scope>NUCLEOTIDE SEQUENCE</scope>
    <source>
        <strain evidence="2">GSL018</strain>
    </source>
</reference>
<dbReference type="EMBL" id="GBEZ01024276">
    <property type="protein sequence ID" value="JAC62693.1"/>
    <property type="molecule type" value="Transcribed_RNA"/>
</dbReference>